<keyword evidence="2" id="KW-1185">Reference proteome</keyword>
<proteinExistence type="predicted"/>
<dbReference type="EMBL" id="KZ084107">
    <property type="protein sequence ID" value="OSD02029.1"/>
    <property type="molecule type" value="Genomic_DNA"/>
</dbReference>
<gene>
    <name evidence="1" type="ORF">PYCCODRAFT_435626</name>
</gene>
<evidence type="ECO:0000313" key="2">
    <source>
        <dbReference type="Proteomes" id="UP000193067"/>
    </source>
</evidence>
<name>A0A1Y2ILP8_TRAC3</name>
<dbReference type="Proteomes" id="UP000193067">
    <property type="component" value="Unassembled WGS sequence"/>
</dbReference>
<sequence length="203" mass="22583">MSTAHAPCNNLKLRRASLVARRRSKNAQVLRRRVPNLLLPQTATPPPLPSPASSARLRPYILPARTLSPYHIVFPSHRAVPPIPLPPRRAASTYLSYRTSIMPVHRRVFSTSDCSSSNSISSLAGCAVFVPGYPPPNLLAPDSHRIESCSVLVFAFLSLVGGRPGFFRALGRIPHWIRLVLVVYSIVSRSPTHPHLHPHRRRR</sequence>
<dbReference type="AlphaFoldDB" id="A0A1Y2ILP8"/>
<accession>A0A1Y2ILP8</accession>
<reference evidence="1 2" key="1">
    <citation type="journal article" date="2015" name="Biotechnol. Biofuels">
        <title>Enhanced degradation of softwood versus hardwood by the white-rot fungus Pycnoporus coccineus.</title>
        <authorList>
            <person name="Couturier M."/>
            <person name="Navarro D."/>
            <person name="Chevret D."/>
            <person name="Henrissat B."/>
            <person name="Piumi F."/>
            <person name="Ruiz-Duenas F.J."/>
            <person name="Martinez A.T."/>
            <person name="Grigoriev I.V."/>
            <person name="Riley R."/>
            <person name="Lipzen A."/>
            <person name="Berrin J.G."/>
            <person name="Master E.R."/>
            <person name="Rosso M.N."/>
        </authorList>
    </citation>
    <scope>NUCLEOTIDE SEQUENCE [LARGE SCALE GENOMIC DNA]</scope>
    <source>
        <strain evidence="1 2">BRFM310</strain>
    </source>
</reference>
<organism evidence="1 2">
    <name type="scientific">Trametes coccinea (strain BRFM310)</name>
    <name type="common">Pycnoporus coccineus</name>
    <dbReference type="NCBI Taxonomy" id="1353009"/>
    <lineage>
        <taxon>Eukaryota</taxon>
        <taxon>Fungi</taxon>
        <taxon>Dikarya</taxon>
        <taxon>Basidiomycota</taxon>
        <taxon>Agaricomycotina</taxon>
        <taxon>Agaricomycetes</taxon>
        <taxon>Polyporales</taxon>
        <taxon>Polyporaceae</taxon>
        <taxon>Trametes</taxon>
    </lineage>
</organism>
<protein>
    <submittedName>
        <fullName evidence="1">Uncharacterized protein</fullName>
    </submittedName>
</protein>
<evidence type="ECO:0000313" key="1">
    <source>
        <dbReference type="EMBL" id="OSD02029.1"/>
    </source>
</evidence>